<gene>
    <name evidence="2" type="ORF">ABVT11_18365</name>
</gene>
<name>A0ABV2CV51_9RHOO</name>
<sequence>MHAITWFEIPATDFNRAIRFYETLLGIRLKIEDAFPDMAIWPGEREHVRGCVLLMKEARPHADGVRIYLDAGASLTPVLARLEAAGGKLVMPTMKISDEIGHIALVADTEGNVVGLHAPRA</sequence>
<dbReference type="Pfam" id="PF18029">
    <property type="entry name" value="Glyoxalase_6"/>
    <property type="match status" value="1"/>
</dbReference>
<keyword evidence="3" id="KW-1185">Reference proteome</keyword>
<dbReference type="PANTHER" id="PTHR33993">
    <property type="entry name" value="GLYOXALASE-RELATED"/>
    <property type="match status" value="1"/>
</dbReference>
<organism evidence="2 3">
    <name type="scientific">Uliginosibacterium paludis</name>
    <dbReference type="NCBI Taxonomy" id="1615952"/>
    <lineage>
        <taxon>Bacteria</taxon>
        <taxon>Pseudomonadati</taxon>
        <taxon>Pseudomonadota</taxon>
        <taxon>Betaproteobacteria</taxon>
        <taxon>Rhodocyclales</taxon>
        <taxon>Zoogloeaceae</taxon>
        <taxon>Uliginosibacterium</taxon>
    </lineage>
</organism>
<dbReference type="EMBL" id="JBEWLZ010000016">
    <property type="protein sequence ID" value="MET1491809.1"/>
    <property type="molecule type" value="Genomic_DNA"/>
</dbReference>
<dbReference type="Proteomes" id="UP001548590">
    <property type="component" value="Unassembled WGS sequence"/>
</dbReference>
<dbReference type="SUPFAM" id="SSF54593">
    <property type="entry name" value="Glyoxalase/Bleomycin resistance protein/Dihydroxybiphenyl dioxygenase"/>
    <property type="match status" value="1"/>
</dbReference>
<reference evidence="2 3" key="1">
    <citation type="submission" date="2024-07" db="EMBL/GenBank/DDBJ databases">
        <title>Uliginosibacterium paludis KCTC:42655.</title>
        <authorList>
            <person name="Kim M.K."/>
        </authorList>
    </citation>
    <scope>NUCLEOTIDE SEQUENCE [LARGE SCALE GENOMIC DNA]</scope>
    <source>
        <strain evidence="2 3">KCTC 42655</strain>
    </source>
</reference>
<dbReference type="InterPro" id="IPR041581">
    <property type="entry name" value="Glyoxalase_6"/>
</dbReference>
<feature type="domain" description="VOC" evidence="1">
    <location>
        <begin position="3"/>
        <end position="119"/>
    </location>
</feature>
<protein>
    <submittedName>
        <fullName evidence="2">VOC family protein</fullName>
    </submittedName>
</protein>
<evidence type="ECO:0000313" key="3">
    <source>
        <dbReference type="Proteomes" id="UP001548590"/>
    </source>
</evidence>
<dbReference type="CDD" id="cd07247">
    <property type="entry name" value="SgaA_N_like"/>
    <property type="match status" value="1"/>
</dbReference>
<proteinExistence type="predicted"/>
<evidence type="ECO:0000259" key="1">
    <source>
        <dbReference type="PROSITE" id="PS51819"/>
    </source>
</evidence>
<dbReference type="RefSeq" id="WP_345929941.1">
    <property type="nucleotide sequence ID" value="NZ_JBDIVF010000013.1"/>
</dbReference>
<dbReference type="Gene3D" id="3.10.180.10">
    <property type="entry name" value="2,3-Dihydroxybiphenyl 1,2-Dioxygenase, domain 1"/>
    <property type="match status" value="1"/>
</dbReference>
<dbReference type="InterPro" id="IPR037523">
    <property type="entry name" value="VOC_core"/>
</dbReference>
<comment type="caution">
    <text evidence="2">The sequence shown here is derived from an EMBL/GenBank/DDBJ whole genome shotgun (WGS) entry which is preliminary data.</text>
</comment>
<dbReference type="InterPro" id="IPR052164">
    <property type="entry name" value="Anthracycline_SecMetBiosynth"/>
</dbReference>
<evidence type="ECO:0000313" key="2">
    <source>
        <dbReference type="EMBL" id="MET1491809.1"/>
    </source>
</evidence>
<accession>A0ABV2CV51</accession>
<dbReference type="PANTHER" id="PTHR33993:SF2">
    <property type="entry name" value="VOC DOMAIN-CONTAINING PROTEIN"/>
    <property type="match status" value="1"/>
</dbReference>
<dbReference type="PROSITE" id="PS51819">
    <property type="entry name" value="VOC"/>
    <property type="match status" value="1"/>
</dbReference>
<dbReference type="InterPro" id="IPR029068">
    <property type="entry name" value="Glyas_Bleomycin-R_OHBP_Dase"/>
</dbReference>